<keyword evidence="2" id="KW-1185">Reference proteome</keyword>
<name>A0ABD5NR85_9EURY</name>
<evidence type="ECO:0000313" key="2">
    <source>
        <dbReference type="Proteomes" id="UP001595846"/>
    </source>
</evidence>
<gene>
    <name evidence="1" type="ORF">ACFOUR_14300</name>
</gene>
<reference evidence="1 2" key="1">
    <citation type="journal article" date="2019" name="Int. J. Syst. Evol. Microbiol.">
        <title>The Global Catalogue of Microorganisms (GCM) 10K type strain sequencing project: providing services to taxonomists for standard genome sequencing and annotation.</title>
        <authorList>
            <consortium name="The Broad Institute Genomics Platform"/>
            <consortium name="The Broad Institute Genome Sequencing Center for Infectious Disease"/>
            <person name="Wu L."/>
            <person name="Ma J."/>
        </authorList>
    </citation>
    <scope>NUCLEOTIDE SEQUENCE [LARGE SCALE GENOMIC DNA]</scope>
    <source>
        <strain evidence="1 2">IBRC-M 10256</strain>
    </source>
</reference>
<dbReference type="EMBL" id="JBHSAQ010000013">
    <property type="protein sequence ID" value="MFC3959531.1"/>
    <property type="molecule type" value="Genomic_DNA"/>
</dbReference>
<proteinExistence type="predicted"/>
<sequence>MIVRTRERSAETVPRGWRVVVRAIEATARSFDPVVRRETAVDLKVAGDGRELTMAEITGLDDRETVRIRTPDAETDAVPTSGREYA</sequence>
<comment type="caution">
    <text evidence="1">The sequence shown here is derived from an EMBL/GenBank/DDBJ whole genome shotgun (WGS) entry which is preliminary data.</text>
</comment>
<dbReference type="AlphaFoldDB" id="A0ABD5NR85"/>
<evidence type="ECO:0000313" key="1">
    <source>
        <dbReference type="EMBL" id="MFC3959531.1"/>
    </source>
</evidence>
<protein>
    <submittedName>
        <fullName evidence="1">Uncharacterized protein</fullName>
    </submittedName>
</protein>
<dbReference type="Proteomes" id="UP001595846">
    <property type="component" value="Unassembled WGS sequence"/>
</dbReference>
<organism evidence="1 2">
    <name type="scientific">Halovivax cerinus</name>
    <dbReference type="NCBI Taxonomy" id="1487865"/>
    <lineage>
        <taxon>Archaea</taxon>
        <taxon>Methanobacteriati</taxon>
        <taxon>Methanobacteriota</taxon>
        <taxon>Stenosarchaea group</taxon>
        <taxon>Halobacteria</taxon>
        <taxon>Halobacteriales</taxon>
        <taxon>Natrialbaceae</taxon>
        <taxon>Halovivax</taxon>
    </lineage>
</organism>
<accession>A0ABD5NR85</accession>
<dbReference type="RefSeq" id="WP_382274593.1">
    <property type="nucleotide sequence ID" value="NZ_JBHSAQ010000013.1"/>
</dbReference>